<dbReference type="EMBL" id="NMWT01000038">
    <property type="protein sequence ID" value="PLS25972.1"/>
    <property type="molecule type" value="Genomic_DNA"/>
</dbReference>
<evidence type="ECO:0000313" key="2">
    <source>
        <dbReference type="Proteomes" id="UP000235034"/>
    </source>
</evidence>
<proteinExistence type="predicted"/>
<dbReference type="Gene3D" id="2.60.120.260">
    <property type="entry name" value="Galactose-binding domain-like"/>
    <property type="match status" value="1"/>
</dbReference>
<evidence type="ECO:0000313" key="1">
    <source>
        <dbReference type="EMBL" id="PLS25972.1"/>
    </source>
</evidence>
<dbReference type="AlphaFoldDB" id="A0A2N5IVJ1"/>
<organism evidence="1 2">
    <name type="scientific">Bifidobacterium parmae</name>
    <dbReference type="NCBI Taxonomy" id="361854"/>
    <lineage>
        <taxon>Bacteria</taxon>
        <taxon>Bacillati</taxon>
        <taxon>Actinomycetota</taxon>
        <taxon>Actinomycetes</taxon>
        <taxon>Bifidobacteriales</taxon>
        <taxon>Bifidobacteriaceae</taxon>
        <taxon>Bifidobacterium</taxon>
    </lineage>
</organism>
<name>A0A2N5IVJ1_9BIFI</name>
<accession>A0A2N5IVJ1</accession>
<gene>
    <name evidence="1" type="ORF">Uis4E_2230</name>
</gene>
<protein>
    <submittedName>
        <fullName evidence="1">Uncharacterized protein</fullName>
    </submittedName>
</protein>
<reference evidence="1 2" key="1">
    <citation type="submission" date="2017-07" db="EMBL/GenBank/DDBJ databases">
        <title>Bifidobacterium novel species.</title>
        <authorList>
            <person name="Lugli G.A."/>
            <person name="Milani C."/>
            <person name="Duranti S."/>
            <person name="Mangifesta M."/>
        </authorList>
    </citation>
    <scope>NUCLEOTIDE SEQUENCE [LARGE SCALE GENOMIC DNA]</scope>
    <source>
        <strain evidence="1 2">77</strain>
    </source>
</reference>
<dbReference type="Proteomes" id="UP000235034">
    <property type="component" value="Unassembled WGS sequence"/>
</dbReference>
<keyword evidence="2" id="KW-1185">Reference proteome</keyword>
<comment type="caution">
    <text evidence="1">The sequence shown here is derived from an EMBL/GenBank/DDBJ whole genome shotgun (WGS) entry which is preliminary data.</text>
</comment>
<sequence length="140" mass="14802">MAFEPVNLLTNPGFEAGTATPWAGANVVGASDAAWIAPVEGKWMAQVNGSMAQTITLPDAATLTLSYMANSYDTTRSTSLAMLFDKGDAWTQLVPGDAGAKWTRHTISIPIPDEATTATLRITVNGGPIRYDDFLLAAEP</sequence>